<dbReference type="CDD" id="cd00082">
    <property type="entry name" value="HisKA"/>
    <property type="match status" value="1"/>
</dbReference>
<dbReference type="SMART" id="SM00388">
    <property type="entry name" value="HisKA"/>
    <property type="match status" value="1"/>
</dbReference>
<dbReference type="EC" id="2.7.13.3" evidence="3"/>
<dbReference type="PROSITE" id="PS50109">
    <property type="entry name" value="HIS_KIN"/>
    <property type="match status" value="1"/>
</dbReference>
<dbReference type="PANTHER" id="PTHR43065:SF50">
    <property type="entry name" value="HISTIDINE KINASE"/>
    <property type="match status" value="1"/>
</dbReference>
<feature type="coiled-coil region" evidence="8">
    <location>
        <begin position="341"/>
        <end position="386"/>
    </location>
</feature>
<gene>
    <name evidence="12" type="ORF">LZ012_09070</name>
</gene>
<dbReference type="Pfam" id="PF03924">
    <property type="entry name" value="CHASE"/>
    <property type="match status" value="1"/>
</dbReference>
<evidence type="ECO:0000256" key="1">
    <source>
        <dbReference type="ARBA" id="ARBA00000085"/>
    </source>
</evidence>
<dbReference type="InterPro" id="IPR006189">
    <property type="entry name" value="CHASE_dom"/>
</dbReference>
<name>A0ABS9K1T5_9RHOO</name>
<dbReference type="PRINTS" id="PR00344">
    <property type="entry name" value="BCTRLSENSOR"/>
</dbReference>
<dbReference type="Proteomes" id="UP001165384">
    <property type="component" value="Unassembled WGS sequence"/>
</dbReference>
<evidence type="ECO:0000256" key="4">
    <source>
        <dbReference type="ARBA" id="ARBA00022553"/>
    </source>
</evidence>
<dbReference type="RefSeq" id="WP_275709914.1">
    <property type="nucleotide sequence ID" value="NZ_JAKLTN010000002.1"/>
</dbReference>
<keyword evidence="7 9" id="KW-0472">Membrane</keyword>
<comment type="caution">
    <text evidence="12">The sequence shown here is derived from an EMBL/GenBank/DDBJ whole genome shotgun (WGS) entry which is preliminary data.</text>
</comment>
<reference evidence="12" key="1">
    <citation type="submission" date="2022-01" db="EMBL/GenBank/DDBJ databases">
        <authorList>
            <person name="Jo J.-H."/>
            <person name="Im W.-T."/>
        </authorList>
    </citation>
    <scope>NUCLEOTIDE SEQUENCE</scope>
    <source>
        <strain evidence="12">XY25</strain>
    </source>
</reference>
<dbReference type="SMART" id="SM00387">
    <property type="entry name" value="HATPase_c"/>
    <property type="match status" value="1"/>
</dbReference>
<dbReference type="InterPro" id="IPR003594">
    <property type="entry name" value="HATPase_dom"/>
</dbReference>
<evidence type="ECO:0000256" key="2">
    <source>
        <dbReference type="ARBA" id="ARBA00004370"/>
    </source>
</evidence>
<dbReference type="InterPro" id="IPR005467">
    <property type="entry name" value="His_kinase_dom"/>
</dbReference>
<dbReference type="Gene3D" id="3.30.565.10">
    <property type="entry name" value="Histidine kinase-like ATPase, C-terminal domain"/>
    <property type="match status" value="1"/>
</dbReference>
<dbReference type="GO" id="GO:0005524">
    <property type="term" value="F:ATP binding"/>
    <property type="evidence" value="ECO:0007669"/>
    <property type="project" value="UniProtKB-KW"/>
</dbReference>
<evidence type="ECO:0000256" key="7">
    <source>
        <dbReference type="ARBA" id="ARBA00023136"/>
    </source>
</evidence>
<keyword evidence="6 9" id="KW-1133">Transmembrane helix</keyword>
<dbReference type="PROSITE" id="PS50839">
    <property type="entry name" value="CHASE"/>
    <property type="match status" value="1"/>
</dbReference>
<evidence type="ECO:0000259" key="10">
    <source>
        <dbReference type="PROSITE" id="PS50109"/>
    </source>
</evidence>
<organism evidence="12 13">
    <name type="scientific">Dechloromonas hankyongensis</name>
    <dbReference type="NCBI Taxonomy" id="2908002"/>
    <lineage>
        <taxon>Bacteria</taxon>
        <taxon>Pseudomonadati</taxon>
        <taxon>Pseudomonadota</taxon>
        <taxon>Betaproteobacteria</taxon>
        <taxon>Rhodocyclales</taxon>
        <taxon>Azonexaceae</taxon>
        <taxon>Dechloromonas</taxon>
    </lineage>
</organism>
<evidence type="ECO:0000256" key="5">
    <source>
        <dbReference type="ARBA" id="ARBA00022692"/>
    </source>
</evidence>
<dbReference type="SMART" id="SM01079">
    <property type="entry name" value="CHASE"/>
    <property type="match status" value="1"/>
</dbReference>
<feature type="transmembrane region" description="Helical" evidence="9">
    <location>
        <begin position="31"/>
        <end position="53"/>
    </location>
</feature>
<evidence type="ECO:0000256" key="9">
    <source>
        <dbReference type="SAM" id="Phobius"/>
    </source>
</evidence>
<proteinExistence type="predicted"/>
<sequence length="655" mass="71368">MNALPDPTTFPPTPDTVHAAEETSPALLRQLYLKVLLVPAICLLLGGLGIFWVDRLEVAQRKQEAHAAASVHGHLLEQQLTRSLSATYALAAVLRQGNGQVEDFEALAGQMLDMYGGVSSLQLAPNGVIRHVVPRRGNEAALGHNLLDDPERNKEAFLALKSRTLTLAGPFELRQGGQAVVGRLPVFLDVGKPDEHFWGFTTALIRIPDLLRASALSGERAQGLDFVLTRPLPGTGEAQTIWQSTAEPMVDPVSIPVRVPNGEWTLSAARSGGWHMPTLILLGLGLAVIAISTLSAFLAFHLLHQPMLLSQQVASRTAALNQANESLQTEIFQHWQAELALRESERQLEQRVQERTQELEQANAALQEEQAEQKRLIDKLADTRSQLVQSEMMAAVGQLAAGVAHEINNPLGFIVSNIAVMQRYVESLLDALGRQGDVLAPWLADDPELSEKLKLVEEEIDLPFIRDDFPPLIRDSLDGLARVRQIVQDLREFSCVDRKDWQAVDLNRCLQSTLAIMANDFGERISIFCDFGELPAVTCNAPQLNQVFRNLLLNAVQAIADRGEISLSTRLSGNAVEIAIADSGHGIAPENLDRVFEPFFSTRCVGQGMGLGLAVAYHLLKRHGGSIAVSSEVGKGSRFVLSLPIAGEAAEDMAA</sequence>
<evidence type="ECO:0000256" key="3">
    <source>
        <dbReference type="ARBA" id="ARBA00012438"/>
    </source>
</evidence>
<feature type="transmembrane region" description="Helical" evidence="9">
    <location>
        <begin position="279"/>
        <end position="303"/>
    </location>
</feature>
<dbReference type="InterPro" id="IPR003661">
    <property type="entry name" value="HisK_dim/P_dom"/>
</dbReference>
<evidence type="ECO:0000256" key="8">
    <source>
        <dbReference type="SAM" id="Coils"/>
    </source>
</evidence>
<keyword evidence="4" id="KW-0597">Phosphoprotein</keyword>
<keyword evidence="12" id="KW-0547">Nucleotide-binding</keyword>
<keyword evidence="8" id="KW-0175">Coiled coil</keyword>
<accession>A0ABS9K1T5</accession>
<dbReference type="InterPro" id="IPR036097">
    <property type="entry name" value="HisK_dim/P_sf"/>
</dbReference>
<evidence type="ECO:0000256" key="6">
    <source>
        <dbReference type="ARBA" id="ARBA00022989"/>
    </source>
</evidence>
<keyword evidence="5 9" id="KW-0812">Transmembrane</keyword>
<feature type="domain" description="CHASE" evidence="11">
    <location>
        <begin position="125"/>
        <end position="217"/>
    </location>
</feature>
<dbReference type="SUPFAM" id="SSF47384">
    <property type="entry name" value="Homodimeric domain of signal transducing histidine kinase"/>
    <property type="match status" value="1"/>
</dbReference>
<dbReference type="InterPro" id="IPR042240">
    <property type="entry name" value="CHASE_sf"/>
</dbReference>
<evidence type="ECO:0000259" key="11">
    <source>
        <dbReference type="PROSITE" id="PS50839"/>
    </source>
</evidence>
<keyword evidence="12" id="KW-0067">ATP-binding</keyword>
<feature type="domain" description="Histidine kinase" evidence="10">
    <location>
        <begin position="402"/>
        <end position="647"/>
    </location>
</feature>
<comment type="catalytic activity">
    <reaction evidence="1">
        <text>ATP + protein L-histidine = ADP + protein N-phospho-L-histidine.</text>
        <dbReference type="EC" id="2.7.13.3"/>
    </reaction>
</comment>
<evidence type="ECO:0000313" key="12">
    <source>
        <dbReference type="EMBL" id="MCG2577147.1"/>
    </source>
</evidence>
<dbReference type="PANTHER" id="PTHR43065">
    <property type="entry name" value="SENSOR HISTIDINE KINASE"/>
    <property type="match status" value="1"/>
</dbReference>
<evidence type="ECO:0000313" key="13">
    <source>
        <dbReference type="Proteomes" id="UP001165384"/>
    </source>
</evidence>
<dbReference type="Pfam" id="PF02518">
    <property type="entry name" value="HATPase_c"/>
    <property type="match status" value="1"/>
</dbReference>
<comment type="subcellular location">
    <subcellularLocation>
        <location evidence="2">Membrane</location>
    </subcellularLocation>
</comment>
<dbReference type="EMBL" id="JAKLTN010000002">
    <property type="protein sequence ID" value="MCG2577147.1"/>
    <property type="molecule type" value="Genomic_DNA"/>
</dbReference>
<dbReference type="Gene3D" id="3.30.450.350">
    <property type="entry name" value="CHASE domain"/>
    <property type="match status" value="1"/>
</dbReference>
<dbReference type="InterPro" id="IPR036890">
    <property type="entry name" value="HATPase_C_sf"/>
</dbReference>
<dbReference type="InterPro" id="IPR004358">
    <property type="entry name" value="Sig_transdc_His_kin-like_C"/>
</dbReference>
<protein>
    <recommendedName>
        <fullName evidence="3">histidine kinase</fullName>
        <ecNumber evidence="3">2.7.13.3</ecNumber>
    </recommendedName>
</protein>
<dbReference type="SUPFAM" id="SSF55874">
    <property type="entry name" value="ATPase domain of HSP90 chaperone/DNA topoisomerase II/histidine kinase"/>
    <property type="match status" value="1"/>
</dbReference>
<keyword evidence="13" id="KW-1185">Reference proteome</keyword>
<dbReference type="Gene3D" id="1.10.287.130">
    <property type="match status" value="1"/>
</dbReference>